<feature type="chain" id="PRO_5028474547" evidence="1">
    <location>
        <begin position="29"/>
        <end position="105"/>
    </location>
</feature>
<reference evidence="2" key="1">
    <citation type="journal article" date="2016" name="Nat. Genet.">
        <title>The genome sequences of Arachis duranensis and Arachis ipaensis, the diploid ancestors of cultivated peanut.</title>
        <authorList>
            <person name="Bertioli D.J."/>
            <person name="Cannon S.B."/>
            <person name="Froenicke L."/>
            <person name="Huang G."/>
            <person name="Farmer A.D."/>
            <person name="Cannon E.K."/>
            <person name="Liu X."/>
            <person name="Gao D."/>
            <person name="Clevenger J."/>
            <person name="Dash S."/>
            <person name="Ren L."/>
            <person name="Moretzsohn M.C."/>
            <person name="Shirasawa K."/>
            <person name="Huang W."/>
            <person name="Vidigal B."/>
            <person name="Abernathy B."/>
            <person name="Chu Y."/>
            <person name="Niederhuth C.E."/>
            <person name="Umale P."/>
            <person name="Araujo A.C."/>
            <person name="Kozik A."/>
            <person name="Kim K.D."/>
            <person name="Burow M.D."/>
            <person name="Varshney R.K."/>
            <person name="Wang X."/>
            <person name="Zhang X."/>
            <person name="Barkley N."/>
            <person name="Guimaraes P.M."/>
            <person name="Isobe S."/>
            <person name="Guo B."/>
            <person name="Liao B."/>
            <person name="Stalker H.T."/>
            <person name="Schmitz R.J."/>
            <person name="Scheffler B.E."/>
            <person name="Leal-Bertioli S.C."/>
            <person name="Xun X."/>
            <person name="Jackson S.A."/>
            <person name="Michelmore R."/>
            <person name="Ozias-Akins P."/>
        </authorList>
    </citation>
    <scope>NUCLEOTIDE SEQUENCE [LARGE SCALE GENOMIC DNA]</scope>
    <source>
        <strain evidence="2">cv. V14167</strain>
    </source>
</reference>
<dbReference type="RefSeq" id="XP_015943548.1">
    <property type="nucleotide sequence ID" value="XM_016088062.3"/>
</dbReference>
<sequence>MASFTFSSLLLPILLLSFSLMITDIAEARNAPKVHGTKKLELPPLPELPLVPVVPSLLPPLPKLDVPVSGVPIPELPIPPVPAVPLPSLPVPIPAIPKAIPTTTP</sequence>
<dbReference type="KEGG" id="adu:107468716"/>
<dbReference type="Proteomes" id="UP000515211">
    <property type="component" value="Chromosome 10"/>
</dbReference>
<dbReference type="GeneID" id="107468716"/>
<name>A0A6P4C4Z4_ARADU</name>
<keyword evidence="1" id="KW-0732">Signal</keyword>
<feature type="signal peptide" evidence="1">
    <location>
        <begin position="1"/>
        <end position="28"/>
    </location>
</feature>
<evidence type="ECO:0000313" key="3">
    <source>
        <dbReference type="RefSeq" id="XP_015943548.1"/>
    </source>
</evidence>
<protein>
    <submittedName>
        <fullName evidence="3">Protein PELPK1</fullName>
    </submittedName>
</protein>
<gene>
    <name evidence="3" type="primary">LOC107468716</name>
</gene>
<accession>A0A6P4C4Z4</accession>
<reference evidence="3" key="2">
    <citation type="submission" date="2025-08" db="UniProtKB">
        <authorList>
            <consortium name="RefSeq"/>
        </authorList>
    </citation>
    <scope>IDENTIFICATION</scope>
    <source>
        <tissue evidence="3">Whole plant</tissue>
    </source>
</reference>
<keyword evidence="2" id="KW-1185">Reference proteome</keyword>
<organism evidence="2 3">
    <name type="scientific">Arachis duranensis</name>
    <name type="common">Wild peanut</name>
    <dbReference type="NCBI Taxonomy" id="130453"/>
    <lineage>
        <taxon>Eukaryota</taxon>
        <taxon>Viridiplantae</taxon>
        <taxon>Streptophyta</taxon>
        <taxon>Embryophyta</taxon>
        <taxon>Tracheophyta</taxon>
        <taxon>Spermatophyta</taxon>
        <taxon>Magnoliopsida</taxon>
        <taxon>eudicotyledons</taxon>
        <taxon>Gunneridae</taxon>
        <taxon>Pentapetalae</taxon>
        <taxon>rosids</taxon>
        <taxon>fabids</taxon>
        <taxon>Fabales</taxon>
        <taxon>Fabaceae</taxon>
        <taxon>Papilionoideae</taxon>
        <taxon>50 kb inversion clade</taxon>
        <taxon>dalbergioids sensu lato</taxon>
        <taxon>Dalbergieae</taxon>
        <taxon>Pterocarpus clade</taxon>
        <taxon>Arachis</taxon>
    </lineage>
</organism>
<proteinExistence type="predicted"/>
<evidence type="ECO:0000313" key="2">
    <source>
        <dbReference type="Proteomes" id="UP000515211"/>
    </source>
</evidence>
<dbReference type="AlphaFoldDB" id="A0A6P4C4Z4"/>
<evidence type="ECO:0000256" key="1">
    <source>
        <dbReference type="SAM" id="SignalP"/>
    </source>
</evidence>